<name>A0AAN7HVJ4_9FUNG</name>
<keyword evidence="4" id="KW-0808">Transferase</keyword>
<feature type="compositionally biased region" description="Low complexity" evidence="5">
    <location>
        <begin position="734"/>
        <end position="746"/>
    </location>
</feature>
<dbReference type="InterPro" id="IPR001849">
    <property type="entry name" value="PH_domain"/>
</dbReference>
<dbReference type="InterPro" id="IPR050426">
    <property type="entry name" value="Glycosyltransferase_28"/>
</dbReference>
<proteinExistence type="inferred from homology"/>
<dbReference type="EC" id="2.4.1.173" evidence="2"/>
<dbReference type="PANTHER" id="PTHR48050">
    <property type="entry name" value="STEROL 3-BETA-GLUCOSYLTRANSFERASE"/>
    <property type="match status" value="1"/>
</dbReference>
<evidence type="ECO:0000313" key="8">
    <source>
        <dbReference type="Proteomes" id="UP001304243"/>
    </source>
</evidence>
<feature type="compositionally biased region" description="Low complexity" evidence="5">
    <location>
        <begin position="570"/>
        <end position="595"/>
    </location>
</feature>
<feature type="compositionally biased region" description="Polar residues" evidence="5">
    <location>
        <begin position="484"/>
        <end position="500"/>
    </location>
</feature>
<feature type="region of interest" description="Disordered" evidence="5">
    <location>
        <begin position="1251"/>
        <end position="1274"/>
    </location>
</feature>
<feature type="compositionally biased region" description="Polar residues" evidence="5">
    <location>
        <begin position="438"/>
        <end position="452"/>
    </location>
</feature>
<dbReference type="InterPro" id="IPR011993">
    <property type="entry name" value="PH-like_dom_sf"/>
</dbReference>
<feature type="domain" description="PH" evidence="6">
    <location>
        <begin position="159"/>
        <end position="255"/>
    </location>
</feature>
<dbReference type="PANTHER" id="PTHR48050:SF25">
    <property type="entry name" value="STEROL 3-BETA-GLUCOSYLTRANSFERASE"/>
    <property type="match status" value="1"/>
</dbReference>
<dbReference type="Gene3D" id="3.40.50.2000">
    <property type="entry name" value="Glycogen Phosphorylase B"/>
    <property type="match status" value="2"/>
</dbReference>
<dbReference type="SUPFAM" id="SSF50729">
    <property type="entry name" value="PH domain-like"/>
    <property type="match status" value="1"/>
</dbReference>
<gene>
    <name evidence="7" type="ORF">ATC70_007608</name>
</gene>
<dbReference type="SMART" id="SM00568">
    <property type="entry name" value="GRAM"/>
    <property type="match status" value="2"/>
</dbReference>
<dbReference type="InterPro" id="IPR004182">
    <property type="entry name" value="GRAM"/>
</dbReference>
<dbReference type="Pfam" id="PF03033">
    <property type="entry name" value="Glyco_transf_28"/>
    <property type="match status" value="1"/>
</dbReference>
<dbReference type="GO" id="GO:0016906">
    <property type="term" value="F:sterol 3-beta-glucosyltransferase activity"/>
    <property type="evidence" value="ECO:0007669"/>
    <property type="project" value="UniProtKB-EC"/>
</dbReference>
<dbReference type="InterPro" id="IPR010610">
    <property type="entry name" value="EryCIII-like_C"/>
</dbReference>
<keyword evidence="3" id="KW-0328">Glycosyltransferase</keyword>
<dbReference type="SUPFAM" id="SSF53756">
    <property type="entry name" value="UDP-Glycosyltransferase/glycogen phosphorylase"/>
    <property type="match status" value="1"/>
</dbReference>
<dbReference type="Gene3D" id="2.30.29.30">
    <property type="entry name" value="Pleckstrin-homology domain (PH domain)/Phosphotyrosine-binding domain (PTB)"/>
    <property type="match status" value="2"/>
</dbReference>
<feature type="region of interest" description="Disordered" evidence="5">
    <location>
        <begin position="730"/>
        <end position="758"/>
    </location>
</feature>
<reference evidence="7 8" key="1">
    <citation type="submission" date="2022-11" db="EMBL/GenBank/DDBJ databases">
        <title>Mucor velutinosus strain NIH1002 WGS.</title>
        <authorList>
            <person name="Subramanian P."/>
            <person name="Mullikin J.C."/>
            <person name="Segre J.A."/>
            <person name="Zelazny A.M."/>
        </authorList>
    </citation>
    <scope>NUCLEOTIDE SEQUENCE [LARGE SCALE GENOMIC DNA]</scope>
    <source>
        <strain evidence="7 8">NIH1002</strain>
    </source>
</reference>
<dbReference type="SMART" id="SM00233">
    <property type="entry name" value="PH"/>
    <property type="match status" value="1"/>
</dbReference>
<accession>A0AAN7HVJ4</accession>
<dbReference type="InterPro" id="IPR004276">
    <property type="entry name" value="GlycoTrans_28_N"/>
</dbReference>
<dbReference type="EMBL" id="JASEJX010000039">
    <property type="protein sequence ID" value="KAK4509258.1"/>
    <property type="molecule type" value="Genomic_DNA"/>
</dbReference>
<evidence type="ECO:0000256" key="5">
    <source>
        <dbReference type="SAM" id="MobiDB-lite"/>
    </source>
</evidence>
<evidence type="ECO:0000256" key="4">
    <source>
        <dbReference type="ARBA" id="ARBA00022679"/>
    </source>
</evidence>
<dbReference type="GeneID" id="89951294"/>
<organism evidence="7 8">
    <name type="scientific">Mucor velutinosus</name>
    <dbReference type="NCBI Taxonomy" id="708070"/>
    <lineage>
        <taxon>Eukaryota</taxon>
        <taxon>Fungi</taxon>
        <taxon>Fungi incertae sedis</taxon>
        <taxon>Mucoromycota</taxon>
        <taxon>Mucoromycotina</taxon>
        <taxon>Mucoromycetes</taxon>
        <taxon>Mucorales</taxon>
        <taxon>Mucorineae</taxon>
        <taxon>Mucoraceae</taxon>
        <taxon>Mucor</taxon>
    </lineage>
</organism>
<sequence>MMTNIANHHHPSEMIENVHQHAALPIRRDADGMDDDYYDTNTTEQDDDDTISEIPATTTATHRPAVGLARNLSEMSIECSTAVDENDGSVSDDELVQDGLSNRALIESKVKKAFALPASETLVNEFPCYMIRLVTLPGWMYVTTHHICFYASLPGKKKGPHKAGYLSKKNHLTSPRTYRYYFELRNHVLSWYASAETKYSPLNSVDLKCVVKIEPSKLKKFGIRLTTNTHSHHTIIADSELSQREWLDELRKGVFVAQHAGNSVRIVLPFSKIMTVDKPSVFQFAANIRIKFQEDVVENAANQGEDYYFAFFPDIEDAYRVITDTWKSSSATNSDTQKRVAVRTMNGSKPVGAPGSASFLSFDSFLENISPAALPTMLMGKLMSVTNVFQQPSADSASAENESVENDQKQQNSSILSSVKIPYMSNTGSTKKRDDSAPLTNSPNEMTTSSLASRLKRNSLLFSKPNSSTKEDAKEDAKILEASLNASPSTSPPSSGNASQDYFRGAADKDQQQQYQVQPITITKQRPHSGSYSLSKIPRAVTDAIKHQVLRSDTTTSSSSSVPAIEEPPATSSTAEESQSTLSTKSSSRNRSTSLSNFKHHISPYYLYSKINGSTGNTSASTLPAPYISNTSLTNANTDISLLSDADSSSLSTTSIQPTQQPVVRSRKQRAKSMGSTLISGTWSKLAPGSVDHYFHQQHMNESQHRHPKGPIWLSDKMIDALEEAAKANCNGLSDSASNTSSSSSDGGEEEEETGFTMDVQVSKAVADPRIRQEEQQTVNEHLNANFPMLLKTEETEAVIKASFWRTIPYSGKIYITEHYFCFNSKILAGQQKLIVPWHDVLQVNKIKTKSYYLLHGMTMVVKDMTDEIYFDFASVKLRDHCYSICELKADSNFAGDECSVLSKESNTLSLSSLLLDRPEHIVPPREYDGPPLLSTSAKLTKPAESSKRPARPLHFTCLTIGSRGDVQPYLALCKELQKDGHTCRIATHPEYEPWITQHGIEFRSVGGDPGELMKLCIDNSFLSVSFIREGTKFFYSWFESLLASSYKACQGTDVIIESPSAMVGVHMAEKLGVPYFRSMPFPFTRTAKFPHPFASQSTAGGRIYNDMTYVMIDMALWTGTSKYVNRFRRDVLELPSTNLDRLELWRVPYIYSFSPSVVHPPKDWPDFIHCTGYWFLDNPDMKWKPDAALVDFLNSTNDTRPIVYIGFGSIIVPDAVETTRIIVEAVLKADVRAIICKGWSARVPTAKVSHKKSRSASDMESIKQEEAEQEEDSEVLLDKYPGTIYHIDSLPHDWLFPQIQGVVHHGGAGTTAAGLRAGLPTVIKPFFGDQRFWGQRIEELQVGICLNKLSKNHLMDALKTITQNQTMIAKANKIGETIRKENGPRNAVESIYREFQYAREQRVINT</sequence>
<feature type="region of interest" description="Disordered" evidence="5">
    <location>
        <begin position="550"/>
        <end position="595"/>
    </location>
</feature>
<dbReference type="RefSeq" id="XP_064675924.1">
    <property type="nucleotide sequence ID" value="XM_064826867.1"/>
</dbReference>
<dbReference type="GO" id="GO:0005975">
    <property type="term" value="P:carbohydrate metabolic process"/>
    <property type="evidence" value="ECO:0007669"/>
    <property type="project" value="InterPro"/>
</dbReference>
<protein>
    <recommendedName>
        <fullName evidence="2">sterol 3beta-glucosyltransferase</fullName>
        <ecNumber evidence="2">2.4.1.173</ecNumber>
    </recommendedName>
</protein>
<feature type="compositionally biased region" description="Low complexity" evidence="5">
    <location>
        <begin position="552"/>
        <end position="561"/>
    </location>
</feature>
<dbReference type="Proteomes" id="UP001304243">
    <property type="component" value="Unassembled WGS sequence"/>
</dbReference>
<keyword evidence="8" id="KW-1185">Reference proteome</keyword>
<evidence type="ECO:0000256" key="2">
    <source>
        <dbReference type="ARBA" id="ARBA00012650"/>
    </source>
</evidence>
<evidence type="ECO:0000256" key="1">
    <source>
        <dbReference type="ARBA" id="ARBA00006962"/>
    </source>
</evidence>
<dbReference type="InterPro" id="IPR002213">
    <property type="entry name" value="UDP_glucos_trans"/>
</dbReference>
<evidence type="ECO:0000256" key="3">
    <source>
        <dbReference type="ARBA" id="ARBA00022676"/>
    </source>
</evidence>
<dbReference type="Pfam" id="PF02893">
    <property type="entry name" value="GRAM"/>
    <property type="match status" value="2"/>
</dbReference>
<comment type="caution">
    <text evidence="7">The sequence shown here is derived from an EMBL/GenBank/DDBJ whole genome shotgun (WGS) entry which is preliminary data.</text>
</comment>
<dbReference type="Pfam" id="PF06722">
    <property type="entry name" value="EryCIII-like_C"/>
    <property type="match status" value="1"/>
</dbReference>
<comment type="similarity">
    <text evidence="1">Belongs to the glycosyltransferase 28 family.</text>
</comment>
<dbReference type="Pfam" id="PF00169">
    <property type="entry name" value="PH"/>
    <property type="match status" value="1"/>
</dbReference>
<dbReference type="FunFam" id="3.40.50.2000:FF:000029">
    <property type="entry name" value="Sterol 3-beta-glucosyltransferase"/>
    <property type="match status" value="1"/>
</dbReference>
<evidence type="ECO:0000313" key="7">
    <source>
        <dbReference type="EMBL" id="KAK4509258.1"/>
    </source>
</evidence>
<dbReference type="CDD" id="cd03784">
    <property type="entry name" value="GT1_Gtf-like"/>
    <property type="match status" value="1"/>
</dbReference>
<feature type="region of interest" description="Disordered" evidence="5">
    <location>
        <begin position="393"/>
        <end position="453"/>
    </location>
</feature>
<evidence type="ECO:0000259" key="6">
    <source>
        <dbReference type="PROSITE" id="PS50003"/>
    </source>
</evidence>
<dbReference type="GO" id="GO:0016125">
    <property type="term" value="P:sterol metabolic process"/>
    <property type="evidence" value="ECO:0007669"/>
    <property type="project" value="TreeGrafter"/>
</dbReference>
<dbReference type="PROSITE" id="PS50003">
    <property type="entry name" value="PH_DOMAIN"/>
    <property type="match status" value="1"/>
</dbReference>
<feature type="compositionally biased region" description="Basic and acidic residues" evidence="5">
    <location>
        <begin position="1256"/>
        <end position="1267"/>
    </location>
</feature>
<feature type="region of interest" description="Disordered" evidence="5">
    <location>
        <begin position="484"/>
        <end position="514"/>
    </location>
</feature>